<evidence type="ECO:0000313" key="3">
    <source>
        <dbReference type="Proteomes" id="UP000285405"/>
    </source>
</evidence>
<dbReference type="InterPro" id="IPR052579">
    <property type="entry name" value="Zinc_finger_SWIM"/>
</dbReference>
<dbReference type="PANTHER" id="PTHR31569">
    <property type="entry name" value="SWIM-TYPE DOMAIN-CONTAINING PROTEIN"/>
    <property type="match status" value="1"/>
</dbReference>
<accession>A0A420HMM5</accession>
<comment type="caution">
    <text evidence="2">The sequence shown here is derived from an EMBL/GenBank/DDBJ whole genome shotgun (WGS) entry which is preliminary data.</text>
</comment>
<feature type="domain" description="MULE transposase" evidence="1">
    <location>
        <begin position="236"/>
        <end position="333"/>
    </location>
</feature>
<dbReference type="OrthoDB" id="3599509at2759"/>
<dbReference type="Pfam" id="PF10551">
    <property type="entry name" value="MULE"/>
    <property type="match status" value="1"/>
</dbReference>
<name>A0A420HMM5_9PEZI</name>
<gene>
    <name evidence="2" type="ORF">GcC1_181049</name>
</gene>
<evidence type="ECO:0000313" key="2">
    <source>
        <dbReference type="EMBL" id="RKF58694.1"/>
    </source>
</evidence>
<sequence>MPTYPSDLPLPTSTATFQLGDALPDTTYPTLLQLIDAYKAHSRGRGYGVIIGSSSKGKRTILICDRGGKPRQRKQQDLHISKRRQSTTRACNCPFKIEARQIKDIWQGRILYQWHNHPATTETTSHPNHRRGALSIEGRAFVQGLLARHTAIATVLDLVANQFNVQLVARDIYNIKTAQRNMDIAGTTSTQWLVDTLQQKGYFFRYSTAIDNTNRTTSLFFAHPESIQFLAQAPEVILLDCTYKTNRFKMPLLNICAVLGNNMTIQVALAFLSSEKEKDYTWALNCLLQLLAQYQIPHPQAFVTDRELALINSIDSLFPFSRHILCRWHVNMNVVAKCKKHFSKEAWNDFYTAWTLVVNSITLQQYQESLLAFEKLHPTAVRYCKKTWLVWKEKLVLFWVHQTAHFDNTVTSRNEASHAAIKRYIGNSRSDFKSFFEKIDYFWKDQHSKIRAAIDIEKVRLNNQFRTVFWGEVINFIYPFALQKVNIERGKIPSNGLPLNSPLTDCNCWISIAWGLPCFHRIYQIQQNPGMLLISDIHPHWHFNRGSVPIPIAQRQLLDPLPVLRGKGRPKG</sequence>
<dbReference type="AlphaFoldDB" id="A0A420HMM5"/>
<reference evidence="2 3" key="1">
    <citation type="journal article" date="2018" name="BMC Genomics">
        <title>Comparative genome analyses reveal sequence features reflecting distinct modes of host-adaptation between dicot and monocot powdery mildew.</title>
        <authorList>
            <person name="Wu Y."/>
            <person name="Ma X."/>
            <person name="Pan Z."/>
            <person name="Kale S.D."/>
            <person name="Song Y."/>
            <person name="King H."/>
            <person name="Zhang Q."/>
            <person name="Presley C."/>
            <person name="Deng X."/>
            <person name="Wei C.I."/>
            <person name="Xiao S."/>
        </authorList>
    </citation>
    <scope>NUCLEOTIDE SEQUENCE [LARGE SCALE GENOMIC DNA]</scope>
    <source>
        <strain evidence="2">UCSC1</strain>
    </source>
</reference>
<feature type="non-terminal residue" evidence="2">
    <location>
        <position position="572"/>
    </location>
</feature>
<dbReference type="PANTHER" id="PTHR31569:SF4">
    <property type="entry name" value="SWIM-TYPE DOMAIN-CONTAINING PROTEIN"/>
    <property type="match status" value="1"/>
</dbReference>
<dbReference type="EMBL" id="MCBR01018127">
    <property type="protein sequence ID" value="RKF58694.1"/>
    <property type="molecule type" value="Genomic_DNA"/>
</dbReference>
<protein>
    <submittedName>
        <fullName evidence="2">PKS-NRPS hybrid synthetase</fullName>
    </submittedName>
</protein>
<dbReference type="InterPro" id="IPR018289">
    <property type="entry name" value="MULE_transposase_dom"/>
</dbReference>
<evidence type="ECO:0000259" key="1">
    <source>
        <dbReference type="Pfam" id="PF10551"/>
    </source>
</evidence>
<dbReference type="Proteomes" id="UP000285405">
    <property type="component" value="Unassembled WGS sequence"/>
</dbReference>
<organism evidence="2 3">
    <name type="scientific">Golovinomyces cichoracearum</name>
    <dbReference type="NCBI Taxonomy" id="62708"/>
    <lineage>
        <taxon>Eukaryota</taxon>
        <taxon>Fungi</taxon>
        <taxon>Dikarya</taxon>
        <taxon>Ascomycota</taxon>
        <taxon>Pezizomycotina</taxon>
        <taxon>Leotiomycetes</taxon>
        <taxon>Erysiphales</taxon>
        <taxon>Erysiphaceae</taxon>
        <taxon>Golovinomyces</taxon>
    </lineage>
</organism>
<proteinExistence type="predicted"/>